<evidence type="ECO:0000313" key="4">
    <source>
        <dbReference type="Proteomes" id="UP000619265"/>
    </source>
</evidence>
<feature type="region of interest" description="Disordered" evidence="1">
    <location>
        <begin position="392"/>
        <end position="522"/>
    </location>
</feature>
<dbReference type="Pfam" id="PF00704">
    <property type="entry name" value="Glyco_hydro_18"/>
    <property type="match status" value="1"/>
</dbReference>
<name>A0A833XQL7_JUGRE</name>
<dbReference type="PANTHER" id="PTHR11177:SF383">
    <property type="entry name" value="GLYCOSYL HYDROLASE FAMILY PROTEIN WITH CHITINASE INSERTION DOMAIN-CONTAINING PROTEIN"/>
    <property type="match status" value="1"/>
</dbReference>
<dbReference type="InterPro" id="IPR011583">
    <property type="entry name" value="Chitinase_II/V-like_cat"/>
</dbReference>
<evidence type="ECO:0000259" key="2">
    <source>
        <dbReference type="PROSITE" id="PS51910"/>
    </source>
</evidence>
<evidence type="ECO:0000256" key="1">
    <source>
        <dbReference type="SAM" id="MobiDB-lite"/>
    </source>
</evidence>
<protein>
    <recommendedName>
        <fullName evidence="2">GH18 domain-containing protein</fullName>
    </recommendedName>
</protein>
<dbReference type="GO" id="GO:0008061">
    <property type="term" value="F:chitin binding"/>
    <property type="evidence" value="ECO:0007669"/>
    <property type="project" value="InterPro"/>
</dbReference>
<dbReference type="SMART" id="SM00636">
    <property type="entry name" value="Glyco_18"/>
    <property type="match status" value="1"/>
</dbReference>
<feature type="compositionally biased region" description="Low complexity" evidence="1">
    <location>
        <begin position="392"/>
        <end position="449"/>
    </location>
</feature>
<reference evidence="3" key="1">
    <citation type="submission" date="2015-10" db="EMBL/GenBank/DDBJ databases">
        <authorList>
            <person name="Martinez-Garcia P.J."/>
            <person name="Crepeau M.W."/>
            <person name="Puiu D."/>
            <person name="Gonzalez-Ibeas D."/>
            <person name="Whalen J."/>
            <person name="Stevens K."/>
            <person name="Paul R."/>
            <person name="Butterfield T."/>
            <person name="Britton M."/>
            <person name="Reagan R."/>
            <person name="Chakraborty S."/>
            <person name="Walawage S.L."/>
            <person name="Vasquez-Gross H.A."/>
            <person name="Cardeno C."/>
            <person name="Famula R."/>
            <person name="Pratt K."/>
            <person name="Kuruganti S."/>
            <person name="Aradhya M.K."/>
            <person name="Leslie C.A."/>
            <person name="Dandekar A.M."/>
            <person name="Salzberg S.L."/>
            <person name="Wegrzyn J.L."/>
            <person name="Langley C.H."/>
            <person name="Neale D.B."/>
        </authorList>
    </citation>
    <scope>NUCLEOTIDE SEQUENCE</scope>
    <source>
        <tissue evidence="3">Leaves</tissue>
    </source>
</reference>
<dbReference type="InterPro" id="IPR029070">
    <property type="entry name" value="Chitinase_insertion_sf"/>
</dbReference>
<dbReference type="SUPFAM" id="SSF51445">
    <property type="entry name" value="(Trans)glycosidases"/>
    <property type="match status" value="1"/>
</dbReference>
<dbReference type="SMR" id="A0A833XQL7"/>
<gene>
    <name evidence="3" type="ORF">F2P56_013631</name>
</gene>
<sequence>MQSPVLLHTGHQQQQQKSNLLNLIHAMAGVKAGYWILPASAGSRPFDGIINGGLIFTHVYLGFAQVNRSAFDDSDQSVILFPPGDVGKISETVHQNSNLKFLLSIGGEGRSDDIAYVVSDPNRHQRFIKDSIKLARKFNFDGLDLCWLYPQPLDSSQSLSNLLGQLLADWRHALDEEANETKLLLTAAVFHQRVINPGDADQFSFPIQALSDNLDWINVLAMDFYTPSNSHQQTGPVHAWRNPPNKDWCGSAGIDNWINGIGPNPVKIETNKLVLGLPFYGYEWTLAGKHENEFFAGADPAKATSLEFRTIQEQYINKYGSGRLVNNDAYGATYWHQEAIWIGFDDAHSIATKVGEAFTEYNLGGYVAWHLEADDYNWTLSKAASNAWANAINNPDTTITNTGNTTTTTTTTTNNNTGTTTTTTTTIAAAAAAGEGDINNTNTGTTTTTAASGEEDIDNDQQNSDQNTSTSTNFDADEVEAEPEESAPPEERGWKLLYDRKMVRPRRPADEPGDELPRGDGNYAMARALNRMTEFL</sequence>
<dbReference type="InterPro" id="IPR001223">
    <property type="entry name" value="Glyco_hydro18_cat"/>
</dbReference>
<dbReference type="Gene3D" id="3.10.50.10">
    <property type="match status" value="1"/>
</dbReference>
<dbReference type="EMBL" id="LIHL02000006">
    <property type="protein sequence ID" value="KAF5469567.1"/>
    <property type="molecule type" value="Genomic_DNA"/>
</dbReference>
<feature type="compositionally biased region" description="Acidic residues" evidence="1">
    <location>
        <begin position="475"/>
        <end position="488"/>
    </location>
</feature>
<dbReference type="Gene3D" id="3.20.20.80">
    <property type="entry name" value="Glycosidases"/>
    <property type="match status" value="1"/>
</dbReference>
<dbReference type="PROSITE" id="PS51910">
    <property type="entry name" value="GH18_2"/>
    <property type="match status" value="1"/>
</dbReference>
<dbReference type="InterPro" id="IPR017853">
    <property type="entry name" value="GH"/>
</dbReference>
<reference evidence="3" key="2">
    <citation type="submission" date="2020-03" db="EMBL/GenBank/DDBJ databases">
        <title>Walnut 2.0.</title>
        <authorList>
            <person name="Marrano A."/>
            <person name="Britton M."/>
            <person name="Zimin A.V."/>
            <person name="Zaini P.A."/>
            <person name="Workman R."/>
            <person name="Puiu D."/>
            <person name="Bianco L."/>
            <person name="Allen B.J."/>
            <person name="Troggio M."/>
            <person name="Leslie C.A."/>
            <person name="Timp W."/>
            <person name="Dendekar A."/>
            <person name="Salzberg S.L."/>
            <person name="Neale D.B."/>
        </authorList>
    </citation>
    <scope>NUCLEOTIDE SEQUENCE</scope>
    <source>
        <tissue evidence="3">Leaves</tissue>
    </source>
</reference>
<dbReference type="GO" id="GO:0005975">
    <property type="term" value="P:carbohydrate metabolic process"/>
    <property type="evidence" value="ECO:0007669"/>
    <property type="project" value="InterPro"/>
</dbReference>
<feature type="domain" description="GH18" evidence="2">
    <location>
        <begin position="29"/>
        <end position="391"/>
    </location>
</feature>
<comment type="caution">
    <text evidence="3">The sequence shown here is derived from an EMBL/GenBank/DDBJ whole genome shotgun (WGS) entry which is preliminary data.</text>
</comment>
<organism evidence="3 4">
    <name type="scientific">Juglans regia</name>
    <name type="common">English walnut</name>
    <dbReference type="NCBI Taxonomy" id="51240"/>
    <lineage>
        <taxon>Eukaryota</taxon>
        <taxon>Viridiplantae</taxon>
        <taxon>Streptophyta</taxon>
        <taxon>Embryophyta</taxon>
        <taxon>Tracheophyta</taxon>
        <taxon>Spermatophyta</taxon>
        <taxon>Magnoliopsida</taxon>
        <taxon>eudicotyledons</taxon>
        <taxon>Gunneridae</taxon>
        <taxon>Pentapetalae</taxon>
        <taxon>rosids</taxon>
        <taxon>fabids</taxon>
        <taxon>Fagales</taxon>
        <taxon>Juglandaceae</taxon>
        <taxon>Juglans</taxon>
    </lineage>
</organism>
<evidence type="ECO:0000313" key="3">
    <source>
        <dbReference type="EMBL" id="KAF5469567.1"/>
    </source>
</evidence>
<feature type="compositionally biased region" description="Basic and acidic residues" evidence="1">
    <location>
        <begin position="489"/>
        <end position="518"/>
    </location>
</feature>
<feature type="compositionally biased region" description="Low complexity" evidence="1">
    <location>
        <begin position="460"/>
        <end position="473"/>
    </location>
</feature>
<dbReference type="PANTHER" id="PTHR11177">
    <property type="entry name" value="CHITINASE"/>
    <property type="match status" value="1"/>
</dbReference>
<dbReference type="AlphaFoldDB" id="A0A833XQL7"/>
<dbReference type="Gramene" id="Jr06_19670_p1">
    <property type="protein sequence ID" value="cds.Jr06_19670_p1"/>
    <property type="gene ID" value="Jr06_19670"/>
</dbReference>
<proteinExistence type="predicted"/>
<dbReference type="InterPro" id="IPR050314">
    <property type="entry name" value="Glycosyl_Hydrlase_18"/>
</dbReference>
<dbReference type="Proteomes" id="UP000619265">
    <property type="component" value="Unassembled WGS sequence"/>
</dbReference>
<accession>A0A833XQL7</accession>